<gene>
    <name evidence="3" type="ORF">GCM10016234_20500</name>
</gene>
<dbReference type="Proteomes" id="UP000630142">
    <property type="component" value="Unassembled WGS sequence"/>
</dbReference>
<proteinExistence type="predicted"/>
<dbReference type="InterPro" id="IPR001375">
    <property type="entry name" value="Peptidase_S9_cat"/>
</dbReference>
<keyword evidence="4" id="KW-1185">Reference proteome</keyword>
<evidence type="ECO:0000259" key="2">
    <source>
        <dbReference type="Pfam" id="PF00326"/>
    </source>
</evidence>
<dbReference type="InterPro" id="IPR029058">
    <property type="entry name" value="AB_hydrolase_fold"/>
</dbReference>
<evidence type="ECO:0000256" key="1">
    <source>
        <dbReference type="ARBA" id="ARBA00022801"/>
    </source>
</evidence>
<name>A0A8J3DWU8_9HYPH</name>
<evidence type="ECO:0000313" key="3">
    <source>
        <dbReference type="EMBL" id="GHD14665.1"/>
    </source>
</evidence>
<dbReference type="Gene3D" id="3.40.50.1820">
    <property type="entry name" value="alpha/beta hydrolase"/>
    <property type="match status" value="1"/>
</dbReference>
<dbReference type="EMBL" id="BMZQ01000002">
    <property type="protein sequence ID" value="GHD14665.1"/>
    <property type="molecule type" value="Genomic_DNA"/>
</dbReference>
<dbReference type="InterPro" id="IPR050261">
    <property type="entry name" value="FrsA_esterase"/>
</dbReference>
<dbReference type="AlphaFoldDB" id="A0A8J3DWU8"/>
<dbReference type="GO" id="GO:0006508">
    <property type="term" value="P:proteolysis"/>
    <property type="evidence" value="ECO:0007669"/>
    <property type="project" value="InterPro"/>
</dbReference>
<dbReference type="Pfam" id="PF00326">
    <property type="entry name" value="Peptidase_S9"/>
    <property type="match status" value="1"/>
</dbReference>
<sequence>MSCSKEIAELGCMCLTFDLRGHAASKAKQRSVTRDDNFRDVLAAYDVLADQPSVDKSAIAVVGSSYGGYMAALLTRERPIRWLAMRVPALYRDEEWSTAKASLERKDLMKYRNMALPPEDNRALSACAAFQGDALIVESEQDDFVPHQTITNYISAFRAANSVTYRVLKGADHGLSDPTCHRAYDKLLLKWITEMVHAAR</sequence>
<dbReference type="PANTHER" id="PTHR22946:SF5">
    <property type="entry name" value="PEPTIDASE S9 PROLYL OLIGOPEPTIDASE CATALYTIC DOMAIN-CONTAINING PROTEIN"/>
    <property type="match status" value="1"/>
</dbReference>
<dbReference type="PROSITE" id="PS00708">
    <property type="entry name" value="PRO_ENDOPEP_SER"/>
    <property type="match status" value="1"/>
</dbReference>
<accession>A0A8J3DWU8</accession>
<keyword evidence="1" id="KW-0378">Hydrolase</keyword>
<dbReference type="PANTHER" id="PTHR22946">
    <property type="entry name" value="DIENELACTONE HYDROLASE DOMAIN-CONTAINING PROTEIN-RELATED"/>
    <property type="match status" value="1"/>
</dbReference>
<evidence type="ECO:0000313" key="4">
    <source>
        <dbReference type="Proteomes" id="UP000630142"/>
    </source>
</evidence>
<dbReference type="InterPro" id="IPR002471">
    <property type="entry name" value="Pept_S9_AS"/>
</dbReference>
<feature type="domain" description="Peptidase S9 prolyl oligopeptidase catalytic" evidence="2">
    <location>
        <begin position="9"/>
        <end position="196"/>
    </location>
</feature>
<comment type="caution">
    <text evidence="3">The sequence shown here is derived from an EMBL/GenBank/DDBJ whole genome shotgun (WGS) entry which is preliminary data.</text>
</comment>
<reference evidence="3" key="2">
    <citation type="submission" date="2020-09" db="EMBL/GenBank/DDBJ databases">
        <authorList>
            <person name="Sun Q."/>
            <person name="Kim S."/>
        </authorList>
    </citation>
    <scope>NUCLEOTIDE SEQUENCE</scope>
    <source>
        <strain evidence="3">KCTC 42249</strain>
    </source>
</reference>
<reference evidence="3" key="1">
    <citation type="journal article" date="2014" name="Int. J. Syst. Evol. Microbiol.">
        <title>Complete genome sequence of Corynebacterium casei LMG S-19264T (=DSM 44701T), isolated from a smear-ripened cheese.</title>
        <authorList>
            <consortium name="US DOE Joint Genome Institute (JGI-PGF)"/>
            <person name="Walter F."/>
            <person name="Albersmeier A."/>
            <person name="Kalinowski J."/>
            <person name="Ruckert C."/>
        </authorList>
    </citation>
    <scope>NUCLEOTIDE SEQUENCE</scope>
    <source>
        <strain evidence="3">KCTC 42249</strain>
    </source>
</reference>
<dbReference type="SUPFAM" id="SSF53474">
    <property type="entry name" value="alpha/beta-Hydrolases"/>
    <property type="match status" value="1"/>
</dbReference>
<organism evidence="3 4">
    <name type="scientific">Tianweitania populi</name>
    <dbReference type="NCBI Taxonomy" id="1607949"/>
    <lineage>
        <taxon>Bacteria</taxon>
        <taxon>Pseudomonadati</taxon>
        <taxon>Pseudomonadota</taxon>
        <taxon>Alphaproteobacteria</taxon>
        <taxon>Hyphomicrobiales</taxon>
        <taxon>Phyllobacteriaceae</taxon>
        <taxon>Tianweitania</taxon>
    </lineage>
</organism>
<dbReference type="GO" id="GO:0004252">
    <property type="term" value="F:serine-type endopeptidase activity"/>
    <property type="evidence" value="ECO:0007669"/>
    <property type="project" value="InterPro"/>
</dbReference>
<protein>
    <submittedName>
        <fullName evidence="3">Permease</fullName>
    </submittedName>
</protein>